<evidence type="ECO:0000256" key="5">
    <source>
        <dbReference type="ARBA" id="ARBA00023136"/>
    </source>
</evidence>
<evidence type="ECO:0000256" key="1">
    <source>
        <dbReference type="ARBA" id="ARBA00004141"/>
    </source>
</evidence>
<keyword evidence="5 6" id="KW-0472">Membrane</keyword>
<dbReference type="Pfam" id="PF01544">
    <property type="entry name" value="CorA"/>
    <property type="match status" value="1"/>
</dbReference>
<dbReference type="KEGG" id="tsv:DSM104635_01297"/>
<evidence type="ECO:0000313" key="7">
    <source>
        <dbReference type="EMBL" id="QGZ94478.1"/>
    </source>
</evidence>
<accession>A0A6I6MMC4</accession>
<dbReference type="PANTHER" id="PTHR47685:SF1">
    <property type="entry name" value="MAGNESIUM TRANSPORT PROTEIN CORA"/>
    <property type="match status" value="1"/>
</dbReference>
<dbReference type="Proteomes" id="UP000431269">
    <property type="component" value="Chromosome"/>
</dbReference>
<dbReference type="InterPro" id="IPR002523">
    <property type="entry name" value="MgTranspt_CorA/ZnTranspt_ZntB"/>
</dbReference>
<protein>
    <submittedName>
        <fullName evidence="7">Magnesium transport protein CorA</fullName>
    </submittedName>
</protein>
<proteinExistence type="inferred from homology"/>
<dbReference type="PANTHER" id="PTHR47685">
    <property type="entry name" value="MAGNESIUM TRANSPORT PROTEIN CORA"/>
    <property type="match status" value="1"/>
</dbReference>
<dbReference type="GO" id="GO:0016020">
    <property type="term" value="C:membrane"/>
    <property type="evidence" value="ECO:0007669"/>
    <property type="project" value="UniProtKB-SubCell"/>
</dbReference>
<dbReference type="GO" id="GO:0015099">
    <property type="term" value="F:nickel cation transmembrane transporter activity"/>
    <property type="evidence" value="ECO:0007669"/>
    <property type="project" value="TreeGrafter"/>
</dbReference>
<dbReference type="SUPFAM" id="SSF143865">
    <property type="entry name" value="CorA soluble domain-like"/>
    <property type="match status" value="1"/>
</dbReference>
<comment type="subcellular location">
    <subcellularLocation>
        <location evidence="1">Membrane</location>
        <topology evidence="1">Multi-pass membrane protein</topology>
    </subcellularLocation>
</comment>
<reference evidence="8" key="1">
    <citation type="submission" date="2019-12" db="EMBL/GenBank/DDBJ databases">
        <title>Complete genome of Terracaulis silvestris 0127_4.</title>
        <authorList>
            <person name="Vieira S."/>
            <person name="Riedel T."/>
            <person name="Sproer C."/>
            <person name="Pascual J."/>
            <person name="Boedeker C."/>
            <person name="Overmann J."/>
        </authorList>
    </citation>
    <scope>NUCLEOTIDE SEQUENCE [LARGE SCALE GENOMIC DNA]</scope>
    <source>
        <strain evidence="8">0127_4</strain>
    </source>
</reference>
<dbReference type="InterPro" id="IPR050829">
    <property type="entry name" value="CorA_MIT"/>
</dbReference>
<dbReference type="Gene3D" id="1.20.58.340">
    <property type="entry name" value="Magnesium transport protein CorA, transmembrane region"/>
    <property type="match status" value="1"/>
</dbReference>
<dbReference type="GO" id="GO:0015095">
    <property type="term" value="F:magnesium ion transmembrane transporter activity"/>
    <property type="evidence" value="ECO:0007669"/>
    <property type="project" value="TreeGrafter"/>
</dbReference>
<feature type="transmembrane region" description="Helical" evidence="6">
    <location>
        <begin position="251"/>
        <end position="271"/>
    </location>
</feature>
<evidence type="ECO:0000313" key="8">
    <source>
        <dbReference type="Proteomes" id="UP000431269"/>
    </source>
</evidence>
<dbReference type="RefSeq" id="WP_158765412.1">
    <property type="nucleotide sequence ID" value="NZ_CP047045.1"/>
</dbReference>
<evidence type="ECO:0000256" key="6">
    <source>
        <dbReference type="SAM" id="Phobius"/>
    </source>
</evidence>
<name>A0A6I6MMC4_9CAUL</name>
<dbReference type="GO" id="GO:0015087">
    <property type="term" value="F:cobalt ion transmembrane transporter activity"/>
    <property type="evidence" value="ECO:0007669"/>
    <property type="project" value="TreeGrafter"/>
</dbReference>
<evidence type="ECO:0000256" key="4">
    <source>
        <dbReference type="ARBA" id="ARBA00022989"/>
    </source>
</evidence>
<keyword evidence="3 6" id="KW-0812">Transmembrane</keyword>
<evidence type="ECO:0000256" key="2">
    <source>
        <dbReference type="ARBA" id="ARBA00009765"/>
    </source>
</evidence>
<dbReference type="InterPro" id="IPR045863">
    <property type="entry name" value="CorA_TM1_TM2"/>
</dbReference>
<organism evidence="7 8">
    <name type="scientific">Terricaulis silvestris</name>
    <dbReference type="NCBI Taxonomy" id="2686094"/>
    <lineage>
        <taxon>Bacteria</taxon>
        <taxon>Pseudomonadati</taxon>
        <taxon>Pseudomonadota</taxon>
        <taxon>Alphaproteobacteria</taxon>
        <taxon>Caulobacterales</taxon>
        <taxon>Caulobacteraceae</taxon>
        <taxon>Terricaulis</taxon>
    </lineage>
</organism>
<evidence type="ECO:0000256" key="3">
    <source>
        <dbReference type="ARBA" id="ARBA00022692"/>
    </source>
</evidence>
<comment type="similarity">
    <text evidence="2">Belongs to the CorA metal ion transporter (MIT) (TC 1.A.35) family.</text>
</comment>
<dbReference type="AlphaFoldDB" id="A0A6I6MMC4"/>
<dbReference type="InterPro" id="IPR045861">
    <property type="entry name" value="CorA_cytoplasmic_dom"/>
</dbReference>
<sequence length="309" mass="33781">MLRVLARGGSEVACESPGALWYDLESPTNEEEADVEQELGIDVPTPAERAAFEESARYYEENEALHLTATLLGRRDEGPLVSGAVTFILTKGKLVTVRQVRPRAFEIGQGRASARISSAQTGADVMLALIEGAAERLADVLADATRDANALSVKVFDETDTMDLRMALKDLGRIGGLAALAHDSLTSMQRLFVYARASKSRYGLVDSRLSALARDVSELERIAEQMQPRLSYLQDAVLGLINAAQTNVLKALSLATIAFVPPTLIASIFGMNFDHMTWFRASWGPWVGVAMMFAAPATLFAIAKWRRWF</sequence>
<gene>
    <name evidence="7" type="primary">corA</name>
    <name evidence="7" type="ORF">DSM104635_01297</name>
</gene>
<keyword evidence="8" id="KW-1185">Reference proteome</keyword>
<dbReference type="SUPFAM" id="SSF144083">
    <property type="entry name" value="Magnesium transport protein CorA, transmembrane region"/>
    <property type="match status" value="1"/>
</dbReference>
<feature type="transmembrane region" description="Helical" evidence="6">
    <location>
        <begin position="283"/>
        <end position="303"/>
    </location>
</feature>
<dbReference type="EMBL" id="CP047045">
    <property type="protein sequence ID" value="QGZ94478.1"/>
    <property type="molecule type" value="Genomic_DNA"/>
</dbReference>
<keyword evidence="4 6" id="KW-1133">Transmembrane helix</keyword>
<dbReference type="Gene3D" id="3.30.460.20">
    <property type="entry name" value="CorA soluble domain-like"/>
    <property type="match status" value="1"/>
</dbReference>